<gene>
    <name evidence="8" type="ORF">R54839_PPFHFPJH_00293</name>
</gene>
<evidence type="ECO:0000256" key="5">
    <source>
        <dbReference type="ARBA" id="ARBA00023136"/>
    </source>
</evidence>
<dbReference type="RefSeq" id="WP_338345872.1">
    <property type="nucleotide sequence ID" value="NZ_CAUZLR010000001.1"/>
</dbReference>
<dbReference type="PIRSF" id="PIRSF006483">
    <property type="entry name" value="Membrane_protein_YitT"/>
    <property type="match status" value="1"/>
</dbReference>
<evidence type="ECO:0000313" key="9">
    <source>
        <dbReference type="Proteomes" id="UP001314261"/>
    </source>
</evidence>
<feature type="transmembrane region" description="Helical" evidence="6">
    <location>
        <begin position="60"/>
        <end position="79"/>
    </location>
</feature>
<name>A0ABM9MN48_9LACO</name>
<feature type="transmembrane region" description="Helical" evidence="6">
    <location>
        <begin position="117"/>
        <end position="136"/>
    </location>
</feature>
<evidence type="ECO:0000256" key="4">
    <source>
        <dbReference type="ARBA" id="ARBA00022989"/>
    </source>
</evidence>
<evidence type="ECO:0000256" key="6">
    <source>
        <dbReference type="SAM" id="Phobius"/>
    </source>
</evidence>
<protein>
    <submittedName>
        <fullName evidence="8">Contains DUF161 and DUF2179 domains (YitT)</fullName>
    </submittedName>
</protein>
<dbReference type="InterPro" id="IPR051461">
    <property type="entry name" value="UPF0750_membrane"/>
</dbReference>
<sequence length="288" mass="31549">MIAKLEKKLDHYYYHQFAGAVLYGVILAIALNYFWKPGHIYSSGFTGLAQLIDTVTNGRISVSWGIAAANLPLLVIAALKLSKRFAIFTALAVLLSALFVPVFATKTVLTSDPLICAIFGGGLNGMAVGTALRFGVGTGGLDIIGMLFKMKFHTKVGSINLAFNSLIMIGAGLTYGWEYALYSIIGVVVSAHFIDVFYTRQQQIQEIIVTNKPEMMCEHIQNKMRRGVTIIDSTHGGYTGKDKSVLLTVVTQHELGDLREAIHEVDPHAFYSESKVEHTGGRFFEPEP</sequence>
<evidence type="ECO:0000313" key="8">
    <source>
        <dbReference type="EMBL" id="CAK1228054.1"/>
    </source>
</evidence>
<keyword evidence="3 6" id="KW-0812">Transmembrane</keyword>
<dbReference type="CDD" id="cd16380">
    <property type="entry name" value="YitT_C"/>
    <property type="match status" value="1"/>
</dbReference>
<feature type="transmembrane region" description="Helical" evidence="6">
    <location>
        <begin position="86"/>
        <end position="105"/>
    </location>
</feature>
<dbReference type="EMBL" id="CAUZLR010000001">
    <property type="protein sequence ID" value="CAK1228054.1"/>
    <property type="molecule type" value="Genomic_DNA"/>
</dbReference>
<proteinExistence type="predicted"/>
<keyword evidence="2" id="KW-1003">Cell membrane</keyword>
<reference evidence="8 9" key="1">
    <citation type="submission" date="2023-10" db="EMBL/GenBank/DDBJ databases">
        <authorList>
            <person name="Botero Cardona J."/>
        </authorList>
    </citation>
    <scope>NUCLEOTIDE SEQUENCE [LARGE SCALE GENOMIC DNA]</scope>
    <source>
        <strain evidence="8 9">R-54839</strain>
    </source>
</reference>
<evidence type="ECO:0000259" key="7">
    <source>
        <dbReference type="Pfam" id="PF10035"/>
    </source>
</evidence>
<dbReference type="InterPro" id="IPR003740">
    <property type="entry name" value="YitT"/>
</dbReference>
<comment type="subcellular location">
    <subcellularLocation>
        <location evidence="1">Cell membrane</location>
        <topology evidence="1">Multi-pass membrane protein</topology>
    </subcellularLocation>
</comment>
<comment type="caution">
    <text evidence="8">The sequence shown here is derived from an EMBL/GenBank/DDBJ whole genome shotgun (WGS) entry which is preliminary data.</text>
</comment>
<keyword evidence="4 6" id="KW-1133">Transmembrane helix</keyword>
<dbReference type="PANTHER" id="PTHR33545:SF5">
    <property type="entry name" value="UPF0750 MEMBRANE PROTEIN YITT"/>
    <property type="match status" value="1"/>
</dbReference>
<organism evidence="8 9">
    <name type="scientific">Fructobacillus fructosus</name>
    <dbReference type="NCBI Taxonomy" id="1631"/>
    <lineage>
        <taxon>Bacteria</taxon>
        <taxon>Bacillati</taxon>
        <taxon>Bacillota</taxon>
        <taxon>Bacilli</taxon>
        <taxon>Lactobacillales</taxon>
        <taxon>Lactobacillaceae</taxon>
        <taxon>Fructobacillus</taxon>
    </lineage>
</organism>
<dbReference type="InterPro" id="IPR019264">
    <property type="entry name" value="DUF2179"/>
</dbReference>
<accession>A0ABM9MN48</accession>
<evidence type="ECO:0000256" key="1">
    <source>
        <dbReference type="ARBA" id="ARBA00004651"/>
    </source>
</evidence>
<evidence type="ECO:0000256" key="3">
    <source>
        <dbReference type="ARBA" id="ARBA00022692"/>
    </source>
</evidence>
<dbReference type="Proteomes" id="UP001314261">
    <property type="component" value="Unassembled WGS sequence"/>
</dbReference>
<feature type="transmembrane region" description="Helical" evidence="6">
    <location>
        <begin position="179"/>
        <end position="198"/>
    </location>
</feature>
<dbReference type="InterPro" id="IPR015867">
    <property type="entry name" value="N-reg_PII/ATP_PRibTrfase_C"/>
</dbReference>
<keyword evidence="9" id="KW-1185">Reference proteome</keyword>
<dbReference type="Pfam" id="PF02588">
    <property type="entry name" value="YitT_membrane"/>
    <property type="match status" value="1"/>
</dbReference>
<dbReference type="Gene3D" id="3.30.70.120">
    <property type="match status" value="1"/>
</dbReference>
<feature type="transmembrane region" description="Helical" evidence="6">
    <location>
        <begin position="156"/>
        <end position="173"/>
    </location>
</feature>
<evidence type="ECO:0000256" key="2">
    <source>
        <dbReference type="ARBA" id="ARBA00022475"/>
    </source>
</evidence>
<feature type="domain" description="DUF2179" evidence="7">
    <location>
        <begin position="226"/>
        <end position="278"/>
    </location>
</feature>
<feature type="transmembrane region" description="Helical" evidence="6">
    <location>
        <begin position="12"/>
        <end position="35"/>
    </location>
</feature>
<dbReference type="Pfam" id="PF10035">
    <property type="entry name" value="DUF2179"/>
    <property type="match status" value="1"/>
</dbReference>
<dbReference type="PANTHER" id="PTHR33545">
    <property type="entry name" value="UPF0750 MEMBRANE PROTEIN YITT-RELATED"/>
    <property type="match status" value="1"/>
</dbReference>
<keyword evidence="5 6" id="KW-0472">Membrane</keyword>